<evidence type="ECO:0000256" key="3">
    <source>
        <dbReference type="ARBA" id="ARBA00022475"/>
    </source>
</evidence>
<dbReference type="InterPro" id="IPR001851">
    <property type="entry name" value="ABC_transp_permease"/>
</dbReference>
<evidence type="ECO:0000313" key="11">
    <source>
        <dbReference type="Proteomes" id="UP000032515"/>
    </source>
</evidence>
<evidence type="ECO:0000256" key="8">
    <source>
        <dbReference type="ARBA" id="ARBA00037998"/>
    </source>
</evidence>
<comment type="similarity">
    <text evidence="8">Belongs to the binding-protein-dependent transport system permease family. LivHM subfamily.</text>
</comment>
<dbReference type="PANTHER" id="PTHR11795">
    <property type="entry name" value="BRANCHED-CHAIN AMINO ACID TRANSPORT SYSTEM PERMEASE PROTEIN LIVH"/>
    <property type="match status" value="1"/>
</dbReference>
<feature type="transmembrane region" description="Helical" evidence="9">
    <location>
        <begin position="62"/>
        <end position="85"/>
    </location>
</feature>
<comment type="subcellular location">
    <subcellularLocation>
        <location evidence="1">Cell membrane</location>
        <topology evidence="1">Multi-pass membrane protein</topology>
    </subcellularLocation>
</comment>
<dbReference type="AlphaFoldDB" id="A0A0D7EIA9"/>
<dbReference type="InterPro" id="IPR052157">
    <property type="entry name" value="BCAA_transport_permease"/>
</dbReference>
<keyword evidence="3" id="KW-1003">Cell membrane</keyword>
<dbReference type="Pfam" id="PF02653">
    <property type="entry name" value="BPD_transp_2"/>
    <property type="match status" value="1"/>
</dbReference>
<evidence type="ECO:0000256" key="1">
    <source>
        <dbReference type="ARBA" id="ARBA00004651"/>
    </source>
</evidence>
<reference evidence="10 11" key="1">
    <citation type="submission" date="2014-11" db="EMBL/GenBank/DDBJ databases">
        <title>Genomics and ecophysiology of heterotrophic nitrogen fixing bacteria isolated from estuarine surface water.</title>
        <authorList>
            <person name="Bentzon-Tilia M."/>
            <person name="Severin I."/>
            <person name="Hansen L.H."/>
            <person name="Riemann L."/>
        </authorList>
    </citation>
    <scope>NUCLEOTIDE SEQUENCE [LARGE SCALE GENOMIC DNA]</scope>
    <source>
        <strain evidence="10 11">BAL398</strain>
    </source>
</reference>
<dbReference type="Proteomes" id="UP000032515">
    <property type="component" value="Unassembled WGS sequence"/>
</dbReference>
<feature type="transmembrane region" description="Helical" evidence="9">
    <location>
        <begin position="6"/>
        <end position="29"/>
    </location>
</feature>
<dbReference type="PATRIC" id="fig|1076.23.peg.3887"/>
<accession>A0A0D7EIA9</accession>
<dbReference type="PANTHER" id="PTHR11795:SF447">
    <property type="entry name" value="ABC TRANSPORTER PERMEASE PROTEIN"/>
    <property type="match status" value="1"/>
</dbReference>
<dbReference type="GO" id="GO:0006865">
    <property type="term" value="P:amino acid transport"/>
    <property type="evidence" value="ECO:0007669"/>
    <property type="project" value="UniProtKB-KW"/>
</dbReference>
<sequence length="291" mass="30011">MVLDFFLALLLQIIYGIANLALIGLGLAIIFGMMRVINLAHGEFLMLGGYTVVVSTNLGANIWIAMLVLAPVVVGIVGVIIERLLIRFLYGRTVDTLLATWGLSLLLVGLVTAIFGPQTATTISAPIGAIEIGGYASSGYELFLIVLTFAVFATVYAVLRYTKLGLLARGTMQRADIAATLGVSTSRIYMITFGLGSAVAGLAGGVLAPITGVVPTIGATYIAKAFITVISGGTAILAGTAAAASLLGAMNGVVTFLTGPTVGEVALLGAAVILLRLMPSGITGRFFRRSL</sequence>
<gene>
    <name evidence="10" type="ORF">OO17_17865</name>
</gene>
<keyword evidence="7 9" id="KW-0472">Membrane</keyword>
<evidence type="ECO:0000313" key="10">
    <source>
        <dbReference type="EMBL" id="KIZ40391.1"/>
    </source>
</evidence>
<dbReference type="CDD" id="cd06582">
    <property type="entry name" value="TM_PBP1_LivH_like"/>
    <property type="match status" value="1"/>
</dbReference>
<name>A0A0D7EIA9_RHOPL</name>
<keyword evidence="5" id="KW-0029">Amino-acid transport</keyword>
<feature type="transmembrane region" description="Helical" evidence="9">
    <location>
        <begin position="235"/>
        <end position="259"/>
    </location>
</feature>
<dbReference type="EMBL" id="JXXE01000360">
    <property type="protein sequence ID" value="KIZ40391.1"/>
    <property type="molecule type" value="Genomic_DNA"/>
</dbReference>
<comment type="caution">
    <text evidence="10">The sequence shown here is derived from an EMBL/GenBank/DDBJ whole genome shotgun (WGS) entry which is preliminary data.</text>
</comment>
<dbReference type="GO" id="GO:0005886">
    <property type="term" value="C:plasma membrane"/>
    <property type="evidence" value="ECO:0007669"/>
    <property type="project" value="UniProtKB-SubCell"/>
</dbReference>
<evidence type="ECO:0000256" key="5">
    <source>
        <dbReference type="ARBA" id="ARBA00022970"/>
    </source>
</evidence>
<evidence type="ECO:0000256" key="6">
    <source>
        <dbReference type="ARBA" id="ARBA00022989"/>
    </source>
</evidence>
<feature type="transmembrane region" description="Helical" evidence="9">
    <location>
        <begin position="179"/>
        <end position="200"/>
    </location>
</feature>
<keyword evidence="2" id="KW-0813">Transport</keyword>
<proteinExistence type="inferred from homology"/>
<keyword evidence="4 9" id="KW-0812">Transmembrane</keyword>
<evidence type="ECO:0000256" key="7">
    <source>
        <dbReference type="ARBA" id="ARBA00023136"/>
    </source>
</evidence>
<evidence type="ECO:0000256" key="4">
    <source>
        <dbReference type="ARBA" id="ARBA00022692"/>
    </source>
</evidence>
<feature type="transmembrane region" description="Helical" evidence="9">
    <location>
        <begin position="36"/>
        <end position="56"/>
    </location>
</feature>
<organism evidence="10 11">
    <name type="scientific">Rhodopseudomonas palustris</name>
    <dbReference type="NCBI Taxonomy" id="1076"/>
    <lineage>
        <taxon>Bacteria</taxon>
        <taxon>Pseudomonadati</taxon>
        <taxon>Pseudomonadota</taxon>
        <taxon>Alphaproteobacteria</taxon>
        <taxon>Hyphomicrobiales</taxon>
        <taxon>Nitrobacteraceae</taxon>
        <taxon>Rhodopseudomonas</taxon>
    </lineage>
</organism>
<keyword evidence="6 9" id="KW-1133">Transmembrane helix</keyword>
<evidence type="ECO:0000256" key="2">
    <source>
        <dbReference type="ARBA" id="ARBA00022448"/>
    </source>
</evidence>
<feature type="transmembrane region" description="Helical" evidence="9">
    <location>
        <begin position="97"/>
        <end position="116"/>
    </location>
</feature>
<dbReference type="GO" id="GO:0022857">
    <property type="term" value="F:transmembrane transporter activity"/>
    <property type="evidence" value="ECO:0007669"/>
    <property type="project" value="InterPro"/>
</dbReference>
<evidence type="ECO:0000256" key="9">
    <source>
        <dbReference type="SAM" id="Phobius"/>
    </source>
</evidence>
<protein>
    <submittedName>
        <fullName evidence="10">Urea ABC transporter</fullName>
    </submittedName>
</protein>
<feature type="transmembrane region" description="Helical" evidence="9">
    <location>
        <begin position="142"/>
        <end position="159"/>
    </location>
</feature>